<protein>
    <recommendedName>
        <fullName evidence="4">CDP-alcohol phosphatidyltransferase</fullName>
    </recommendedName>
</protein>
<keyword evidence="1" id="KW-0472">Membrane</keyword>
<dbReference type="EMBL" id="DVLP01000292">
    <property type="protein sequence ID" value="HIT75879.1"/>
    <property type="molecule type" value="Genomic_DNA"/>
</dbReference>
<feature type="transmembrane region" description="Helical" evidence="1">
    <location>
        <begin position="82"/>
        <end position="115"/>
    </location>
</feature>
<evidence type="ECO:0000256" key="1">
    <source>
        <dbReference type="SAM" id="Phobius"/>
    </source>
</evidence>
<reference evidence="2" key="1">
    <citation type="submission" date="2020-10" db="EMBL/GenBank/DDBJ databases">
        <authorList>
            <person name="Gilroy R."/>
        </authorList>
    </citation>
    <scope>NUCLEOTIDE SEQUENCE</scope>
    <source>
        <strain evidence="2">ChiGjej1B1-24693</strain>
    </source>
</reference>
<keyword evidence="1" id="KW-0812">Transmembrane</keyword>
<gene>
    <name evidence="2" type="ORF">IAA98_09855</name>
</gene>
<feature type="transmembrane region" description="Helical" evidence="1">
    <location>
        <begin position="27"/>
        <end position="46"/>
    </location>
</feature>
<organism evidence="2 3">
    <name type="scientific">Candidatus Avipropionibacterium avicola</name>
    <dbReference type="NCBI Taxonomy" id="2840701"/>
    <lineage>
        <taxon>Bacteria</taxon>
        <taxon>Bacillati</taxon>
        <taxon>Actinomycetota</taxon>
        <taxon>Actinomycetes</taxon>
        <taxon>Propionibacteriales</taxon>
        <taxon>Propionibacteriaceae</taxon>
        <taxon>Propionibacteriaceae incertae sedis</taxon>
        <taxon>Candidatus Avipropionibacterium</taxon>
    </lineage>
</organism>
<comment type="caution">
    <text evidence="2">The sequence shown here is derived from an EMBL/GenBank/DDBJ whole genome shotgun (WGS) entry which is preliminary data.</text>
</comment>
<evidence type="ECO:0008006" key="4">
    <source>
        <dbReference type="Google" id="ProtNLM"/>
    </source>
</evidence>
<dbReference type="AlphaFoldDB" id="A0A9D1GYL9"/>
<proteinExistence type="predicted"/>
<dbReference type="Proteomes" id="UP000886842">
    <property type="component" value="Unassembled WGS sequence"/>
</dbReference>
<name>A0A9D1GYL9_9ACTN</name>
<keyword evidence="1" id="KW-1133">Transmembrane helix</keyword>
<sequence length="126" mass="13942">DHVVDGMRAPLVHVAIAVHLHRTGAPAWAVVVALVFSVLVSGWFLARVLAEKLAPETSSTTIGSVRGWVDALVKQPQDPSTTYLLLVVTMVPVVFVVAYTALFVWHLLICAGSLWRKHRQLQRVRR</sequence>
<evidence type="ECO:0000313" key="3">
    <source>
        <dbReference type="Proteomes" id="UP000886842"/>
    </source>
</evidence>
<evidence type="ECO:0000313" key="2">
    <source>
        <dbReference type="EMBL" id="HIT75879.1"/>
    </source>
</evidence>
<reference evidence="2" key="2">
    <citation type="journal article" date="2021" name="PeerJ">
        <title>Extensive microbial diversity within the chicken gut microbiome revealed by metagenomics and culture.</title>
        <authorList>
            <person name="Gilroy R."/>
            <person name="Ravi A."/>
            <person name="Getino M."/>
            <person name="Pursley I."/>
            <person name="Horton D.L."/>
            <person name="Alikhan N.F."/>
            <person name="Baker D."/>
            <person name="Gharbi K."/>
            <person name="Hall N."/>
            <person name="Watson M."/>
            <person name="Adriaenssens E.M."/>
            <person name="Foster-Nyarko E."/>
            <person name="Jarju S."/>
            <person name="Secka A."/>
            <person name="Antonio M."/>
            <person name="Oren A."/>
            <person name="Chaudhuri R.R."/>
            <person name="La Ragione R."/>
            <person name="Hildebrand F."/>
            <person name="Pallen M.J."/>
        </authorList>
    </citation>
    <scope>NUCLEOTIDE SEQUENCE</scope>
    <source>
        <strain evidence="2">ChiGjej1B1-24693</strain>
    </source>
</reference>
<accession>A0A9D1GYL9</accession>
<feature type="non-terminal residue" evidence="2">
    <location>
        <position position="1"/>
    </location>
</feature>